<dbReference type="AlphaFoldDB" id="A0A0M1VVX0"/>
<dbReference type="EMBL" id="ACDE02000019">
    <property type="protein sequence ID" value="EEO40590.2"/>
    <property type="molecule type" value="Genomic_DNA"/>
</dbReference>
<evidence type="ECO:0000313" key="2">
    <source>
        <dbReference type="Proteomes" id="UP000004925"/>
    </source>
</evidence>
<proteinExistence type="predicted"/>
<evidence type="ECO:0000313" key="1">
    <source>
        <dbReference type="EMBL" id="EEO40590.2"/>
    </source>
</evidence>
<sequence>MKNISARLKEKMDAIKNDKGNINTSVVNTELKPVNPFDSLYSEEDFSYINEILEEEDLREFLKDRTKKLLIQKDFTVIFLGDTLEEVFQKIGNHKNGTYQKWLHLVGINERTALRYRNKANLFKKAISFNAKKVIFELSHDNIQVILDNKDIEEKVLNAIENGANKKDIQKLLTTEQLSFNIKQEKETFEKDINFSSISNEIFDKWENLDSRKKKKVETLFIKIKKIINS</sequence>
<organism evidence="1 2">
    <name type="scientific">Fusobacterium vincentii 4_1_13</name>
    <dbReference type="NCBI Taxonomy" id="469606"/>
    <lineage>
        <taxon>Bacteria</taxon>
        <taxon>Fusobacteriati</taxon>
        <taxon>Fusobacteriota</taxon>
        <taxon>Fusobacteriia</taxon>
        <taxon>Fusobacteriales</taxon>
        <taxon>Fusobacteriaceae</taxon>
        <taxon>Fusobacterium</taxon>
    </lineage>
</organism>
<name>A0A0M1VVX0_FUSVC</name>
<gene>
    <name evidence="1" type="ORF">FSCG_01303</name>
</gene>
<protein>
    <submittedName>
        <fullName evidence="1">Uncharacterized protein</fullName>
    </submittedName>
</protein>
<dbReference type="RefSeq" id="WP_032843933.1">
    <property type="nucleotide sequence ID" value="NZ_KQ235737.1"/>
</dbReference>
<comment type="caution">
    <text evidence="1">The sequence shown here is derived from an EMBL/GenBank/DDBJ whole genome shotgun (WGS) entry which is preliminary data.</text>
</comment>
<accession>A0A0M1VVX0</accession>
<dbReference type="Proteomes" id="UP000004925">
    <property type="component" value="Unassembled WGS sequence"/>
</dbReference>
<reference evidence="1 2" key="1">
    <citation type="submission" date="2011-10" db="EMBL/GenBank/DDBJ databases">
        <title>The Genome Sequence of Fusobacterium sp. 4_1_13.</title>
        <authorList>
            <consortium name="The Broad Institute Genome Sequencing Platform"/>
            <person name="Earl A."/>
            <person name="Ward D."/>
            <person name="Feldgarden M."/>
            <person name="Gevers D."/>
            <person name="Strauss J."/>
            <person name="Ambrose C."/>
            <person name="Allen-Vercoe E."/>
            <person name="Young S.K."/>
            <person name="Zeng Q."/>
            <person name="Gargeya S."/>
            <person name="Fitzgerald M."/>
            <person name="Haas B."/>
            <person name="Abouelleil A."/>
            <person name="Alvarado L."/>
            <person name="Arachchi H.M."/>
            <person name="Berlin A."/>
            <person name="Brown A."/>
            <person name="Chapman S.B."/>
            <person name="Chen Z."/>
            <person name="Dunbar C."/>
            <person name="Freedman E."/>
            <person name="Gearin G."/>
            <person name="Goldberg J."/>
            <person name="Griggs A."/>
            <person name="Gujja S."/>
            <person name="Heiman D."/>
            <person name="Howarth C."/>
            <person name="Larson L."/>
            <person name="Lui A."/>
            <person name="MacDonald P.J."/>
            <person name="Montmayeur A."/>
            <person name="Murphy C."/>
            <person name="Neiman D."/>
            <person name="Pearson M."/>
            <person name="Priest M."/>
            <person name="Roberts A."/>
            <person name="Saif S."/>
            <person name="Shea T."/>
            <person name="Shenoy N."/>
            <person name="Sisk P."/>
            <person name="Stolte C."/>
            <person name="Sykes S."/>
            <person name="Wortman J."/>
            <person name="Nusbaum C."/>
            <person name="Birren B."/>
        </authorList>
    </citation>
    <scope>NUCLEOTIDE SEQUENCE [LARGE SCALE GENOMIC DNA]</scope>
    <source>
        <strain evidence="1 2">4_1_13</strain>
    </source>
</reference>